<protein>
    <submittedName>
        <fullName evidence="1">Phage N-6-adenine-methyltransferase</fullName>
    </submittedName>
</protein>
<dbReference type="AlphaFoldDB" id="A0ABD6D7W3"/>
<keyword evidence="2" id="KW-1185">Reference proteome</keyword>
<reference evidence="1 2" key="1">
    <citation type="journal article" date="2019" name="Int. J. Syst. Evol. Microbiol.">
        <title>The Global Catalogue of Microorganisms (GCM) 10K type strain sequencing project: providing services to taxonomists for standard genome sequencing and annotation.</title>
        <authorList>
            <consortium name="The Broad Institute Genomics Platform"/>
            <consortium name="The Broad Institute Genome Sequencing Center for Infectious Disease"/>
            <person name="Wu L."/>
            <person name="Ma J."/>
        </authorList>
    </citation>
    <scope>NUCLEOTIDE SEQUENCE [LARGE SCALE GENOMIC DNA]</scope>
    <source>
        <strain evidence="1 2">CGMCC 1.10593</strain>
    </source>
</reference>
<dbReference type="InterPro" id="IPR008593">
    <property type="entry name" value="Dam_MeTrfase"/>
</dbReference>
<evidence type="ECO:0000313" key="2">
    <source>
        <dbReference type="Proteomes" id="UP001597052"/>
    </source>
</evidence>
<organism evidence="1 2">
    <name type="scientific">Halohasta litorea</name>
    <dbReference type="NCBI Taxonomy" id="869891"/>
    <lineage>
        <taxon>Archaea</taxon>
        <taxon>Methanobacteriati</taxon>
        <taxon>Methanobacteriota</taxon>
        <taxon>Stenosarchaea group</taxon>
        <taxon>Halobacteria</taxon>
        <taxon>Halobacteriales</taxon>
        <taxon>Haloferacaceae</taxon>
        <taxon>Halohasta</taxon>
    </lineage>
</organism>
<accession>A0ABD6D7W3</accession>
<gene>
    <name evidence="1" type="ORF">ACFSBW_08120</name>
</gene>
<dbReference type="Pfam" id="PF05869">
    <property type="entry name" value="Dam"/>
    <property type="match status" value="1"/>
</dbReference>
<dbReference type="RefSeq" id="WP_256395781.1">
    <property type="nucleotide sequence ID" value="NZ_JANHDJ010000002.1"/>
</dbReference>
<dbReference type="Proteomes" id="UP001597052">
    <property type="component" value="Unassembled WGS sequence"/>
</dbReference>
<evidence type="ECO:0000313" key="1">
    <source>
        <dbReference type="EMBL" id="MFD1641838.1"/>
    </source>
</evidence>
<name>A0ABD6D7W3_9EURY</name>
<sequence length="176" mass="20221">MSKTNKKPRWLDERLREFMKMKGSNEKGTPPEIIEPLKRGAGGYDLDAATNKEITHIAENYYTKSDDGLSQQWFGKVFVNPPYSREKKKWVAKAREELTKDRVEFIVFLCRGDSSTNWWHGLFEDASYVCFHNQRVSFIGADSTARFPSHIYVLGEPPAKLVDEMNKLGAVVKLSE</sequence>
<dbReference type="EMBL" id="JBHUDM010000002">
    <property type="protein sequence ID" value="MFD1641838.1"/>
    <property type="molecule type" value="Genomic_DNA"/>
</dbReference>
<proteinExistence type="predicted"/>
<comment type="caution">
    <text evidence="1">The sequence shown here is derived from an EMBL/GenBank/DDBJ whole genome shotgun (WGS) entry which is preliminary data.</text>
</comment>